<evidence type="ECO:0000313" key="3">
    <source>
        <dbReference type="Proteomes" id="UP000094469"/>
    </source>
</evidence>
<evidence type="ECO:0000259" key="1">
    <source>
        <dbReference type="Pfam" id="PF18848"/>
    </source>
</evidence>
<keyword evidence="3" id="KW-1185">Reference proteome</keyword>
<dbReference type="Pfam" id="PF18848">
    <property type="entry name" value="baeRF_family6"/>
    <property type="match status" value="1"/>
</dbReference>
<dbReference type="STRING" id="1131292.BCR24_00970"/>
<comment type="caution">
    <text evidence="2">The sequence shown here is derived from an EMBL/GenBank/DDBJ whole genome shotgun (WGS) entry which is preliminary data.</text>
</comment>
<dbReference type="InterPro" id="IPR040628">
    <property type="entry name" value="BaeRF_family6"/>
</dbReference>
<dbReference type="EMBL" id="MIKC01000001">
    <property type="protein sequence ID" value="OEG23957.1"/>
    <property type="molecule type" value="Genomic_DNA"/>
</dbReference>
<gene>
    <name evidence="2" type="ORF">BCR24_00970</name>
</gene>
<dbReference type="OrthoDB" id="4393931at2"/>
<proteinExistence type="predicted"/>
<evidence type="ECO:0000313" key="2">
    <source>
        <dbReference type="EMBL" id="OEG23957.1"/>
    </source>
</evidence>
<accession>A0A1E5HG67</accession>
<name>A0A1E5HG67_9ENTE</name>
<feature type="domain" description="Bacterial archaeo-eukaryotic release factor family 6" evidence="1">
    <location>
        <begin position="127"/>
        <end position="281"/>
    </location>
</feature>
<dbReference type="RefSeq" id="WP_069638686.1">
    <property type="nucleotide sequence ID" value="NZ_JAFBEZ010000003.1"/>
</dbReference>
<protein>
    <recommendedName>
        <fullName evidence="1">Bacterial archaeo-eukaryotic release factor family 6 domain-containing protein</fullName>
    </recommendedName>
</protein>
<reference evidence="3" key="1">
    <citation type="submission" date="2016-09" db="EMBL/GenBank/DDBJ databases">
        <authorList>
            <person name="Gulvik C.A."/>
        </authorList>
    </citation>
    <scope>NUCLEOTIDE SEQUENCE [LARGE SCALE GENOMIC DNA]</scope>
    <source>
        <strain evidence="3">LMG 26676</strain>
    </source>
</reference>
<dbReference type="AlphaFoldDB" id="A0A1E5HG67"/>
<sequence>MLDQEKDNLSVLFSDEVQGPFVTFILNTHVAHQDVEKDSLALKNFAKAAKVRFEKKYTELTWAPFQEKIDALLADSSFWRNATKSVSIIISEKDIFIHRLSVPVDDQYYVDDRPYLLGIIKNNQFNYRYYLMALNRDSMQLYLVEKDRVTAVALPEDAPTDLVSTLGDELTGGSMNYSIQGGAGYNGSSKEGVAYHGVNTKDEEVKIDWTNYYQAIDNYLKDTFVNSDNLPIRLYALSENQTLFKKIAKNPYLVTDASITLSPAQVSFQEIEKGALKINQELEALETASYNHLLDKKFVDQLVDIVPASDEGKISHFFISTANLVNETTEMSTEEFDRRKVLNKITDNVLKTGGNVFVLDQKAAPDEKSLLAVLRY</sequence>
<dbReference type="Proteomes" id="UP000094469">
    <property type="component" value="Unassembled WGS sequence"/>
</dbReference>
<organism evidence="2 3">
    <name type="scientific">Enterococcus ureilyticus</name>
    <dbReference type="NCBI Taxonomy" id="1131292"/>
    <lineage>
        <taxon>Bacteria</taxon>
        <taxon>Bacillati</taxon>
        <taxon>Bacillota</taxon>
        <taxon>Bacilli</taxon>
        <taxon>Lactobacillales</taxon>
        <taxon>Enterococcaceae</taxon>
        <taxon>Enterococcus</taxon>
    </lineage>
</organism>